<gene>
    <name evidence="2" type="ORF">H9647_19255</name>
</gene>
<dbReference type="PROSITE" id="PS50943">
    <property type="entry name" value="HTH_CROC1"/>
    <property type="match status" value="1"/>
</dbReference>
<evidence type="ECO:0000259" key="1">
    <source>
        <dbReference type="PROSITE" id="PS50943"/>
    </source>
</evidence>
<evidence type="ECO:0000313" key="2">
    <source>
        <dbReference type="EMBL" id="MBD7970205.1"/>
    </source>
</evidence>
<keyword evidence="3" id="KW-1185">Reference proteome</keyword>
<dbReference type="SUPFAM" id="SSF47413">
    <property type="entry name" value="lambda repressor-like DNA-binding domains"/>
    <property type="match status" value="1"/>
</dbReference>
<feature type="domain" description="HTH cro/C1-type" evidence="1">
    <location>
        <begin position="81"/>
        <end position="136"/>
    </location>
</feature>
<dbReference type="CDD" id="cd00093">
    <property type="entry name" value="HTH_XRE"/>
    <property type="match status" value="1"/>
</dbReference>
<protein>
    <submittedName>
        <fullName evidence="2">Helix-turn-helix transcriptional regulator</fullName>
    </submittedName>
</protein>
<dbReference type="RefSeq" id="WP_191803017.1">
    <property type="nucleotide sequence ID" value="NZ_JACSQL010000010.1"/>
</dbReference>
<name>A0ABR8T355_9BACL</name>
<reference evidence="2 3" key="1">
    <citation type="submission" date="2020-08" db="EMBL/GenBank/DDBJ databases">
        <title>A Genomic Blueprint of the Chicken Gut Microbiome.</title>
        <authorList>
            <person name="Gilroy R."/>
            <person name="Ravi A."/>
            <person name="Getino M."/>
            <person name="Pursley I."/>
            <person name="Horton D.L."/>
            <person name="Alikhan N.-F."/>
            <person name="Baker D."/>
            <person name="Gharbi K."/>
            <person name="Hall N."/>
            <person name="Watson M."/>
            <person name="Adriaenssens E.M."/>
            <person name="Foster-Nyarko E."/>
            <person name="Jarju S."/>
            <person name="Secka A."/>
            <person name="Antonio M."/>
            <person name="Oren A."/>
            <person name="Chaudhuri R."/>
            <person name="La Ragione R.M."/>
            <person name="Hildebrand F."/>
            <person name="Pallen M.J."/>
        </authorList>
    </citation>
    <scope>NUCLEOTIDE SEQUENCE [LARGE SCALE GENOMIC DNA]</scope>
    <source>
        <strain evidence="2 3">Sa2BVA9</strain>
    </source>
</reference>
<dbReference type="Gene3D" id="1.10.260.40">
    <property type="entry name" value="lambda repressor-like DNA-binding domains"/>
    <property type="match status" value="1"/>
</dbReference>
<dbReference type="InterPro" id="IPR001387">
    <property type="entry name" value="Cro/C1-type_HTH"/>
</dbReference>
<dbReference type="Proteomes" id="UP000608071">
    <property type="component" value="Unassembled WGS sequence"/>
</dbReference>
<dbReference type="SMART" id="SM00530">
    <property type="entry name" value="HTH_XRE"/>
    <property type="match status" value="1"/>
</dbReference>
<comment type="caution">
    <text evidence="2">The sequence shown here is derived from an EMBL/GenBank/DDBJ whole genome shotgun (WGS) entry which is preliminary data.</text>
</comment>
<sequence>MIKTETAYRRAKEKLKDHKAYIANEKLRLESMGLSKDQISHAVQPLLAFKGELEQDIQHYEMIKQGIFLPIETIMEVGKNLIAHRIYMNLSQAELAKRLEVSEAQVSRDERNEYEGATTEKIQSVMNALGLKTTIHIETAAV</sequence>
<dbReference type="EMBL" id="JACSQL010000010">
    <property type="protein sequence ID" value="MBD7970205.1"/>
    <property type="molecule type" value="Genomic_DNA"/>
</dbReference>
<evidence type="ECO:0000313" key="3">
    <source>
        <dbReference type="Proteomes" id="UP000608071"/>
    </source>
</evidence>
<proteinExistence type="predicted"/>
<dbReference type="Pfam" id="PF01381">
    <property type="entry name" value="HTH_3"/>
    <property type="match status" value="1"/>
</dbReference>
<accession>A0ABR8T355</accession>
<dbReference type="InterPro" id="IPR010982">
    <property type="entry name" value="Lambda_DNA-bd_dom_sf"/>
</dbReference>
<organism evidence="2 3">
    <name type="scientific">Paenibacillus gallinarum</name>
    <dbReference type="NCBI Taxonomy" id="2762232"/>
    <lineage>
        <taxon>Bacteria</taxon>
        <taxon>Bacillati</taxon>
        <taxon>Bacillota</taxon>
        <taxon>Bacilli</taxon>
        <taxon>Bacillales</taxon>
        <taxon>Paenibacillaceae</taxon>
        <taxon>Paenibacillus</taxon>
    </lineage>
</organism>